<feature type="transmembrane region" description="Helical" evidence="7">
    <location>
        <begin position="382"/>
        <end position="401"/>
    </location>
</feature>
<keyword evidence="5 7" id="KW-1133">Transmembrane helix</keyword>
<feature type="transmembrane region" description="Helical" evidence="7">
    <location>
        <begin position="249"/>
        <end position="270"/>
    </location>
</feature>
<feature type="transmembrane region" description="Helical" evidence="7">
    <location>
        <begin position="849"/>
        <end position="868"/>
    </location>
</feature>
<reference evidence="9" key="1">
    <citation type="submission" date="2020-09" db="EMBL/GenBank/DDBJ databases">
        <title>Hoyosella lacisalsi sp. nov., a halotolerant actinobacterium isolated from soil of Lake Gudzhirganskoe.</title>
        <authorList>
            <person name="Yang Q."/>
            <person name="Guo P.Y."/>
            <person name="Liu S.W."/>
            <person name="Li F.N."/>
            <person name="Sun C.H."/>
        </authorList>
    </citation>
    <scope>NUCLEOTIDE SEQUENCE</scope>
    <source>
        <strain evidence="9">G463</strain>
    </source>
</reference>
<evidence type="ECO:0000256" key="1">
    <source>
        <dbReference type="ARBA" id="ARBA00004651"/>
    </source>
</evidence>
<feature type="transmembrane region" description="Helical" evidence="7">
    <location>
        <begin position="908"/>
        <end position="928"/>
    </location>
</feature>
<feature type="transmembrane region" description="Helical" evidence="7">
    <location>
        <begin position="291"/>
        <end position="315"/>
    </location>
</feature>
<feature type="domain" description="Membrane transport protein MMPL" evidence="8">
    <location>
        <begin position="52"/>
        <end position="384"/>
    </location>
</feature>
<feature type="transmembrane region" description="Helical" evidence="7">
    <location>
        <begin position="955"/>
        <end position="984"/>
    </location>
</feature>
<feature type="transmembrane region" description="Helical" evidence="7">
    <location>
        <begin position="218"/>
        <end position="243"/>
    </location>
</feature>
<feature type="domain" description="Membrane transport protein MMPL" evidence="8">
    <location>
        <begin position="652"/>
        <end position="1022"/>
    </location>
</feature>
<dbReference type="RefSeq" id="WP_192037389.1">
    <property type="nucleotide sequence ID" value="NZ_JACYWE010000001.1"/>
</dbReference>
<dbReference type="InterPro" id="IPR050545">
    <property type="entry name" value="Mycobact_MmpL"/>
</dbReference>
<evidence type="ECO:0000256" key="5">
    <source>
        <dbReference type="ARBA" id="ARBA00022989"/>
    </source>
</evidence>
<keyword evidence="10" id="KW-1185">Reference proteome</keyword>
<gene>
    <name evidence="9" type="ORF">HT102_00100</name>
</gene>
<evidence type="ECO:0000313" key="9">
    <source>
        <dbReference type="EMBL" id="MBD8504887.1"/>
    </source>
</evidence>
<dbReference type="PANTHER" id="PTHR33406">
    <property type="entry name" value="MEMBRANE PROTEIN MJ1562-RELATED"/>
    <property type="match status" value="1"/>
</dbReference>
<protein>
    <submittedName>
        <fullName evidence="9">RND family transporter</fullName>
    </submittedName>
</protein>
<dbReference type="Proteomes" id="UP000642993">
    <property type="component" value="Unassembled WGS sequence"/>
</dbReference>
<evidence type="ECO:0000259" key="8">
    <source>
        <dbReference type="Pfam" id="PF03176"/>
    </source>
</evidence>
<organism evidence="9 10">
    <name type="scientific">Lolliginicoccus lacisalsi</name>
    <dbReference type="NCBI Taxonomy" id="2742202"/>
    <lineage>
        <taxon>Bacteria</taxon>
        <taxon>Bacillati</taxon>
        <taxon>Actinomycetota</taxon>
        <taxon>Actinomycetes</taxon>
        <taxon>Mycobacteriales</taxon>
        <taxon>Hoyosellaceae</taxon>
        <taxon>Lolliginicoccus</taxon>
    </lineage>
</organism>
<evidence type="ECO:0000256" key="2">
    <source>
        <dbReference type="ARBA" id="ARBA00010157"/>
    </source>
</evidence>
<feature type="transmembrane region" description="Helical" evidence="7">
    <location>
        <begin position="20"/>
        <end position="38"/>
    </location>
</feature>
<evidence type="ECO:0000256" key="6">
    <source>
        <dbReference type="ARBA" id="ARBA00023136"/>
    </source>
</evidence>
<proteinExistence type="inferred from homology"/>
<name>A0A927JA23_9ACTN</name>
<evidence type="ECO:0000256" key="3">
    <source>
        <dbReference type="ARBA" id="ARBA00022475"/>
    </source>
</evidence>
<dbReference type="AlphaFoldDB" id="A0A927JA23"/>
<keyword evidence="6 7" id="KW-0472">Membrane</keyword>
<dbReference type="PANTHER" id="PTHR33406:SF6">
    <property type="entry name" value="MEMBRANE PROTEIN YDGH-RELATED"/>
    <property type="match status" value="1"/>
</dbReference>
<dbReference type="InterPro" id="IPR004869">
    <property type="entry name" value="MMPL_dom"/>
</dbReference>
<feature type="transmembrane region" description="Helical" evidence="7">
    <location>
        <begin position="327"/>
        <end position="349"/>
    </location>
</feature>
<comment type="similarity">
    <text evidence="2">Belongs to the resistance-nodulation-cell division (RND) (TC 2.A.6) family. MmpL subfamily.</text>
</comment>
<dbReference type="EMBL" id="JACYWE010000001">
    <property type="protein sequence ID" value="MBD8504887.1"/>
    <property type="molecule type" value="Genomic_DNA"/>
</dbReference>
<evidence type="ECO:0000256" key="7">
    <source>
        <dbReference type="SAM" id="Phobius"/>
    </source>
</evidence>
<accession>A0A927JA23</accession>
<dbReference type="SUPFAM" id="SSF82866">
    <property type="entry name" value="Multidrug efflux transporter AcrB transmembrane domain"/>
    <property type="match status" value="2"/>
</dbReference>
<evidence type="ECO:0000256" key="4">
    <source>
        <dbReference type="ARBA" id="ARBA00022692"/>
    </source>
</evidence>
<sequence length="1025" mass="106777">MAHSTSPPFRRLGALAARHARWIIAAWIFALIGLNVAVPQLERVIADNSAAFIPHDNEANQALMEMSRDFGNPESSAVGFFVLASEDGIDEPDRAYYEQLAQGLVAMPEHVAYILDLQTTPEARELTTSEDGKAVTLMTVLNGGNGTTEATQATDAVRELADTLPRPDGLDVEFSGPVATTSDQLRAVDHGMLLITGVSIVLISLALLFAYRRIATVVIALALLGVGLGTGRPVVGLLGQAGILEMSMFTAALMTALVIGAATDYAVFIIGRYHEARRQGLDVQDAAADAIGGIAVVIIASGLTIAAACMAMLFTQVGIFRTAGPPIAVGILVSLAAALTLGPALLAVLGRGGRADPLPARPGKRSPERRWRRAGARVVRRPLPAFALSVLVLVPFALVALTHEPNFDEFSAQPADSRSNLGYELASKHFPRNELVPEYVIVRADHDLRNTADLAALEHMARSVSEVEGVGMVRSIARPDGATLPEASLGYQAGLIADGLGTASDQITRERPELDRLVAGAAELERGTSEARERMPELVGGTDQLIGVAREILGTVSAMERAVQDASGGTMDLNDALAEMRVLADGIENAATVIAASSTAIRDSTGVLAAVFGPGLRDGGCGADAHCAVVRQALVMIDTATGGDSAQALRDVINAGRDADAAAERMRAMSASMRQIADRVQGSLAVLAGDGSAVRGQLDALSTGVRELEAGVDQIAGGASQIAKGTGQLPGTLDELTAGLGSATGYLQQIRASASTGTASGFYLPAFAFDDPRLVTASTFFVSPDGQTARMIVLSEGEALGHEAFERIAGIKSAARAAAEGTVLADAEVSTTGFGSIYSDLEDEINRDFTLVAIIALAAVTLILVVMLRSIVAPLVIMVWAIVSFIATIGIGVLAWQHILGISLHWSVIPIAFVILVGVGADYSMLVISRIRQESARSADADGPSGGLRLGVIRALGATGSVITTAGVVFAVTMFALMAGGIYLLAQLGFVVGIGMILDILLVRTVLVPSTLLLLGRASWWPAKS</sequence>
<evidence type="ECO:0000313" key="10">
    <source>
        <dbReference type="Proteomes" id="UP000642993"/>
    </source>
</evidence>
<comment type="subcellular location">
    <subcellularLocation>
        <location evidence="1">Cell membrane</location>
        <topology evidence="1">Multi-pass membrane protein</topology>
    </subcellularLocation>
</comment>
<dbReference type="GO" id="GO:0005886">
    <property type="term" value="C:plasma membrane"/>
    <property type="evidence" value="ECO:0007669"/>
    <property type="project" value="UniProtKB-SubCell"/>
</dbReference>
<feature type="transmembrane region" description="Helical" evidence="7">
    <location>
        <begin position="875"/>
        <end position="896"/>
    </location>
</feature>
<comment type="caution">
    <text evidence="9">The sequence shown here is derived from an EMBL/GenBank/DDBJ whole genome shotgun (WGS) entry which is preliminary data.</text>
</comment>
<keyword evidence="3" id="KW-1003">Cell membrane</keyword>
<dbReference type="Gene3D" id="1.20.1640.10">
    <property type="entry name" value="Multidrug efflux transporter AcrB transmembrane domain"/>
    <property type="match status" value="2"/>
</dbReference>
<keyword evidence="4 7" id="KW-0812">Transmembrane</keyword>
<dbReference type="Pfam" id="PF03176">
    <property type="entry name" value="MMPL"/>
    <property type="match status" value="2"/>
</dbReference>
<feature type="transmembrane region" description="Helical" evidence="7">
    <location>
        <begin position="191"/>
        <end position="211"/>
    </location>
</feature>